<dbReference type="EMBL" id="BKAD01000015">
    <property type="protein sequence ID" value="GEP30570.1"/>
    <property type="molecule type" value="Genomic_DNA"/>
</dbReference>
<comment type="similarity">
    <text evidence="1 2">Belongs to the MEMO1 family.</text>
</comment>
<protein>
    <recommendedName>
        <fullName evidence="2">MEMO1 family protein TPL01_17080</fullName>
    </recommendedName>
</protein>
<dbReference type="PANTHER" id="PTHR11060">
    <property type="entry name" value="PROTEIN MEMO1"/>
    <property type="match status" value="1"/>
</dbReference>
<evidence type="ECO:0000256" key="2">
    <source>
        <dbReference type="HAMAP-Rule" id="MF_00055"/>
    </source>
</evidence>
<accession>A0A512L7W0</accession>
<comment type="caution">
    <text evidence="3">The sequence shown here is derived from an EMBL/GenBank/DDBJ whole genome shotgun (WGS) entry which is preliminary data.</text>
</comment>
<keyword evidence="4" id="KW-1185">Reference proteome</keyword>
<dbReference type="OrthoDB" id="9782820at2"/>
<dbReference type="Proteomes" id="UP000321337">
    <property type="component" value="Unassembled WGS sequence"/>
</dbReference>
<evidence type="ECO:0000256" key="1">
    <source>
        <dbReference type="ARBA" id="ARBA00006315"/>
    </source>
</evidence>
<proteinExistence type="inferred from homology"/>
<reference evidence="3 4" key="1">
    <citation type="submission" date="2019-07" db="EMBL/GenBank/DDBJ databases">
        <title>Whole genome shotgun sequence of Thiobacillus plumbophilus NBRC 107929.</title>
        <authorList>
            <person name="Hosoyama A."/>
            <person name="Uohara A."/>
            <person name="Ohji S."/>
            <person name="Ichikawa N."/>
        </authorList>
    </citation>
    <scope>NUCLEOTIDE SEQUENCE [LARGE SCALE GENOMIC DNA]</scope>
    <source>
        <strain evidence="3 4">NBRC 107929</strain>
    </source>
</reference>
<name>A0A512L7W0_9PROT</name>
<dbReference type="Gene3D" id="3.40.830.10">
    <property type="entry name" value="LigB-like"/>
    <property type="match status" value="1"/>
</dbReference>
<dbReference type="NCBIfam" id="TIGR04336">
    <property type="entry name" value="AmmeMemoSam_B"/>
    <property type="match status" value="1"/>
</dbReference>
<dbReference type="CDD" id="cd07361">
    <property type="entry name" value="MEMO_like"/>
    <property type="match status" value="1"/>
</dbReference>
<evidence type="ECO:0000313" key="3">
    <source>
        <dbReference type="EMBL" id="GEP30570.1"/>
    </source>
</evidence>
<dbReference type="PANTHER" id="PTHR11060:SF0">
    <property type="entry name" value="PROTEIN MEMO1"/>
    <property type="match status" value="1"/>
</dbReference>
<evidence type="ECO:0000313" key="4">
    <source>
        <dbReference type="Proteomes" id="UP000321337"/>
    </source>
</evidence>
<dbReference type="Pfam" id="PF01875">
    <property type="entry name" value="Memo"/>
    <property type="match status" value="1"/>
</dbReference>
<sequence length="270" mass="28419">MSATTRPCAVAGLFYPAEAGLLAGQVQALLENAQATEAARPPKAVIVPHAGYVYSGAIAASGYARLRPLRGKVHRVVLLGPVHRVPVRGLAAPSVQAFASPMGEVLLDTGALAALADLPQVVINDRCHAQEHALEVHLPFLQSVLGEFKLVPLAVGDASANEVAEVLERLWGNDETLIVVSSDLSHYLPYATAQQLDAVTAQAVLDLHADINHDQACGATPVNGLLLAARGHGLQAELLDLRNSGDTAGDKSRVVGYAAFAFYEDETHDH</sequence>
<dbReference type="RefSeq" id="WP_147072762.1">
    <property type="nucleotide sequence ID" value="NZ_AP021884.1"/>
</dbReference>
<dbReference type="AlphaFoldDB" id="A0A512L7W0"/>
<gene>
    <name evidence="3" type="ORF">TPL01_17080</name>
</gene>
<organism evidence="3 4">
    <name type="scientific">Sulfuriferula plumbiphila</name>
    <dbReference type="NCBI Taxonomy" id="171865"/>
    <lineage>
        <taxon>Bacteria</taxon>
        <taxon>Pseudomonadati</taxon>
        <taxon>Pseudomonadota</taxon>
        <taxon>Betaproteobacteria</taxon>
        <taxon>Nitrosomonadales</taxon>
        <taxon>Sulfuricellaceae</taxon>
        <taxon>Sulfuriferula</taxon>
    </lineage>
</organism>
<dbReference type="HAMAP" id="MF_00055">
    <property type="entry name" value="MEMO1"/>
    <property type="match status" value="1"/>
</dbReference>
<dbReference type="InterPro" id="IPR002737">
    <property type="entry name" value="MEMO1_fam"/>
</dbReference>